<dbReference type="EnsemblPlants" id="Pp3c9_7690V3.1">
    <property type="protein sequence ID" value="Pp3c9_7690V3.1"/>
    <property type="gene ID" value="Pp3c9_7690"/>
</dbReference>
<dbReference type="InterPro" id="IPR036047">
    <property type="entry name" value="F-box-like_dom_sf"/>
</dbReference>
<dbReference type="PANTHER" id="PTHR46407">
    <property type="entry name" value="OS02G0208700 PROTEIN"/>
    <property type="match status" value="1"/>
</dbReference>
<dbReference type="SUPFAM" id="SSF81383">
    <property type="entry name" value="F-box domain"/>
    <property type="match status" value="1"/>
</dbReference>
<protein>
    <recommendedName>
        <fullName evidence="1">F-box domain-containing protein</fullName>
    </recommendedName>
</protein>
<dbReference type="Gene3D" id="1.20.1280.50">
    <property type="match status" value="1"/>
</dbReference>
<dbReference type="GO" id="GO:2000762">
    <property type="term" value="P:regulation of phenylpropanoid metabolic process"/>
    <property type="evidence" value="ECO:0007669"/>
    <property type="project" value="InterPro"/>
</dbReference>
<evidence type="ECO:0000313" key="2">
    <source>
        <dbReference type="EMBL" id="PNR47943.1"/>
    </source>
</evidence>
<dbReference type="EnsemblPlants" id="Pp3c9_7690V3.2">
    <property type="protein sequence ID" value="Pp3c9_7690V3.2"/>
    <property type="gene ID" value="Pp3c9_7690"/>
</dbReference>
<organism evidence="2">
    <name type="scientific">Physcomitrium patens</name>
    <name type="common">Spreading-leaved earth moss</name>
    <name type="synonym">Physcomitrella patens</name>
    <dbReference type="NCBI Taxonomy" id="3218"/>
    <lineage>
        <taxon>Eukaryota</taxon>
        <taxon>Viridiplantae</taxon>
        <taxon>Streptophyta</taxon>
        <taxon>Embryophyta</taxon>
        <taxon>Bryophyta</taxon>
        <taxon>Bryophytina</taxon>
        <taxon>Bryopsida</taxon>
        <taxon>Funariidae</taxon>
        <taxon>Funariales</taxon>
        <taxon>Funariaceae</taxon>
        <taxon>Physcomitrium</taxon>
    </lineage>
</organism>
<proteinExistence type="predicted"/>
<feature type="domain" description="F-box" evidence="1">
    <location>
        <begin position="14"/>
        <end position="60"/>
    </location>
</feature>
<dbReference type="Pfam" id="PF24681">
    <property type="entry name" value="Kelch_KLHDC2_KLHL20_DRC7"/>
    <property type="match status" value="1"/>
</dbReference>
<dbReference type="InterPro" id="IPR044595">
    <property type="entry name" value="KMD1-4"/>
</dbReference>
<dbReference type="GeneID" id="112286468"/>
<dbReference type="InterPro" id="IPR006652">
    <property type="entry name" value="Kelch_1"/>
</dbReference>
<evidence type="ECO:0000313" key="3">
    <source>
        <dbReference type="EnsemblPlants" id="Pp3c9_7690V3.1"/>
    </source>
</evidence>
<dbReference type="SMART" id="SM00612">
    <property type="entry name" value="Kelch"/>
    <property type="match status" value="3"/>
</dbReference>
<reference evidence="3" key="3">
    <citation type="submission" date="2020-12" db="UniProtKB">
        <authorList>
            <consortium name="EnsemblPlants"/>
        </authorList>
    </citation>
    <scope>IDENTIFICATION</scope>
</reference>
<dbReference type="Pfam" id="PF00646">
    <property type="entry name" value="F-box"/>
    <property type="match status" value="1"/>
</dbReference>
<dbReference type="SMART" id="SM00256">
    <property type="entry name" value="FBOX"/>
    <property type="match status" value="1"/>
</dbReference>
<dbReference type="InterPro" id="IPR001810">
    <property type="entry name" value="F-box_dom"/>
</dbReference>
<dbReference type="Proteomes" id="UP000006727">
    <property type="component" value="Chromosome 9"/>
</dbReference>
<dbReference type="OMA" id="RENEWSE"/>
<dbReference type="SUPFAM" id="SSF117281">
    <property type="entry name" value="Kelch motif"/>
    <property type="match status" value="1"/>
</dbReference>
<name>A0A2K1K2E0_PHYPA</name>
<dbReference type="OrthoDB" id="191037at2759"/>
<dbReference type="Gene3D" id="2.120.10.80">
    <property type="entry name" value="Kelch-type beta propeller"/>
    <property type="match status" value="1"/>
</dbReference>
<dbReference type="AlphaFoldDB" id="A0A2K1K2E0"/>
<keyword evidence="4" id="KW-1185">Reference proteome</keyword>
<sequence>MSYRNFEKTMTVDDGLIPALPDDVAMQCLLRVQPQSHAQLQQVSRRWNELVNSPWYYQERKRSGTSEKLLCIMQVVEPLSAPSLAAKTPGSSSSTKHSPMFGINVLNVQQRTWERLSPIPDFPEGLPIVGRMVAVGGKLIVLGGWNPSTYETLQSVYIYNFVTQTWSRKAPMPTSRSFFACSVVENYVFVAGGHDNDKVALKSAEVYNVETDQWAPLASMHEERDESTGICLDGQFYVVSGYSSTSQGQFSQSAEVYNPSANAWTLLEGFWSMEMQTSRPAGPFAVMYGRLYTLNGKNLHRYDVTTASWSVVESIPDSEVNPICVAALDEALFITGPSHSSEELGHGTFLYKPADRSVTKRCTSEWGSLTRPAGLVGAAQFAHVIEI</sequence>
<gene>
    <name evidence="3" type="primary">LOC112286468</name>
    <name evidence="2" type="ORF">PHYPA_012416</name>
</gene>
<reference evidence="2 4" key="1">
    <citation type="journal article" date="2008" name="Science">
        <title>The Physcomitrella genome reveals evolutionary insights into the conquest of land by plants.</title>
        <authorList>
            <person name="Rensing S."/>
            <person name="Lang D."/>
            <person name="Zimmer A."/>
            <person name="Terry A."/>
            <person name="Salamov A."/>
            <person name="Shapiro H."/>
            <person name="Nishiyama T."/>
            <person name="Perroud P.-F."/>
            <person name="Lindquist E."/>
            <person name="Kamisugi Y."/>
            <person name="Tanahashi T."/>
            <person name="Sakakibara K."/>
            <person name="Fujita T."/>
            <person name="Oishi K."/>
            <person name="Shin-I T."/>
            <person name="Kuroki Y."/>
            <person name="Toyoda A."/>
            <person name="Suzuki Y."/>
            <person name="Hashimoto A."/>
            <person name="Yamaguchi K."/>
            <person name="Sugano A."/>
            <person name="Kohara Y."/>
            <person name="Fujiyama A."/>
            <person name="Anterola A."/>
            <person name="Aoki S."/>
            <person name="Ashton N."/>
            <person name="Barbazuk W.B."/>
            <person name="Barker E."/>
            <person name="Bennetzen J."/>
            <person name="Bezanilla M."/>
            <person name="Blankenship R."/>
            <person name="Cho S.H."/>
            <person name="Dutcher S."/>
            <person name="Estelle M."/>
            <person name="Fawcett J.A."/>
            <person name="Gundlach H."/>
            <person name="Hanada K."/>
            <person name="Heyl A."/>
            <person name="Hicks K.A."/>
            <person name="Hugh J."/>
            <person name="Lohr M."/>
            <person name="Mayer K."/>
            <person name="Melkozernov A."/>
            <person name="Murata T."/>
            <person name="Nelson D."/>
            <person name="Pils B."/>
            <person name="Prigge M."/>
            <person name="Reiss B."/>
            <person name="Renner T."/>
            <person name="Rombauts S."/>
            <person name="Rushton P."/>
            <person name="Sanderfoot A."/>
            <person name="Schween G."/>
            <person name="Shiu S.-H."/>
            <person name="Stueber K."/>
            <person name="Theodoulou F.L."/>
            <person name="Tu H."/>
            <person name="Van de Peer Y."/>
            <person name="Verrier P.J."/>
            <person name="Waters E."/>
            <person name="Wood A."/>
            <person name="Yang L."/>
            <person name="Cove D."/>
            <person name="Cuming A."/>
            <person name="Hasebe M."/>
            <person name="Lucas S."/>
            <person name="Mishler D.B."/>
            <person name="Reski R."/>
            <person name="Grigoriev I."/>
            <person name="Quatrano R.S."/>
            <person name="Boore J.L."/>
        </authorList>
    </citation>
    <scope>NUCLEOTIDE SEQUENCE [LARGE SCALE GENOMIC DNA]</scope>
    <source>
        <strain evidence="3 4">cv. Gransden 2004</strain>
    </source>
</reference>
<evidence type="ECO:0000313" key="4">
    <source>
        <dbReference type="Proteomes" id="UP000006727"/>
    </source>
</evidence>
<dbReference type="CDD" id="cd22152">
    <property type="entry name" value="F-box_AtAFR-like"/>
    <property type="match status" value="1"/>
</dbReference>
<dbReference type="InterPro" id="IPR015915">
    <property type="entry name" value="Kelch-typ_b-propeller"/>
</dbReference>
<dbReference type="EMBL" id="ABEU02000009">
    <property type="protein sequence ID" value="PNR47943.1"/>
    <property type="molecule type" value="Genomic_DNA"/>
</dbReference>
<dbReference type="PROSITE" id="PS50181">
    <property type="entry name" value="FBOX"/>
    <property type="match status" value="1"/>
</dbReference>
<dbReference type="RefSeq" id="XP_024384147.1">
    <property type="nucleotide sequence ID" value="XM_024528379.2"/>
</dbReference>
<reference evidence="2 4" key="2">
    <citation type="journal article" date="2018" name="Plant J.">
        <title>The Physcomitrella patens chromosome-scale assembly reveals moss genome structure and evolution.</title>
        <authorList>
            <person name="Lang D."/>
            <person name="Ullrich K.K."/>
            <person name="Murat F."/>
            <person name="Fuchs J."/>
            <person name="Jenkins J."/>
            <person name="Haas F.B."/>
            <person name="Piednoel M."/>
            <person name="Gundlach H."/>
            <person name="Van Bel M."/>
            <person name="Meyberg R."/>
            <person name="Vives C."/>
            <person name="Morata J."/>
            <person name="Symeonidi A."/>
            <person name="Hiss M."/>
            <person name="Muchero W."/>
            <person name="Kamisugi Y."/>
            <person name="Saleh O."/>
            <person name="Blanc G."/>
            <person name="Decker E.L."/>
            <person name="van Gessel N."/>
            <person name="Grimwood J."/>
            <person name="Hayes R.D."/>
            <person name="Graham S.W."/>
            <person name="Gunter L.E."/>
            <person name="McDaniel S.F."/>
            <person name="Hoernstein S.N.W."/>
            <person name="Larsson A."/>
            <person name="Li F.W."/>
            <person name="Perroud P.F."/>
            <person name="Phillips J."/>
            <person name="Ranjan P."/>
            <person name="Rokshar D.S."/>
            <person name="Rothfels C.J."/>
            <person name="Schneider L."/>
            <person name="Shu S."/>
            <person name="Stevenson D.W."/>
            <person name="Thummler F."/>
            <person name="Tillich M."/>
            <person name="Villarreal Aguilar J.C."/>
            <person name="Widiez T."/>
            <person name="Wong G.K."/>
            <person name="Wymore A."/>
            <person name="Zhang Y."/>
            <person name="Zimmer A.D."/>
            <person name="Quatrano R.S."/>
            <person name="Mayer K.F.X."/>
            <person name="Goodstein D."/>
            <person name="Casacuberta J.M."/>
            <person name="Vandepoele K."/>
            <person name="Reski R."/>
            <person name="Cuming A.C."/>
            <person name="Tuskan G.A."/>
            <person name="Maumus F."/>
            <person name="Salse J."/>
            <person name="Schmutz J."/>
            <person name="Rensing S.A."/>
        </authorList>
    </citation>
    <scope>NUCLEOTIDE SEQUENCE [LARGE SCALE GENOMIC DNA]</scope>
    <source>
        <strain evidence="3 4">cv. Gransden 2004</strain>
    </source>
</reference>
<dbReference type="Gramene" id="Pp3c9_7690V3.1">
    <property type="protein sequence ID" value="Pp3c9_7690V3.1"/>
    <property type="gene ID" value="Pp3c9_7690"/>
</dbReference>
<dbReference type="PANTHER" id="PTHR46407:SF3">
    <property type="entry name" value="OS02G0208700 PROTEIN"/>
    <property type="match status" value="1"/>
</dbReference>
<dbReference type="Gramene" id="Pp3c9_7690V3.2">
    <property type="protein sequence ID" value="Pp3c9_7690V3.2"/>
    <property type="gene ID" value="Pp3c9_7690"/>
</dbReference>
<dbReference type="GO" id="GO:0080037">
    <property type="term" value="P:negative regulation of cytokinin-activated signaling pathway"/>
    <property type="evidence" value="ECO:0007669"/>
    <property type="project" value="InterPro"/>
</dbReference>
<dbReference type="PaxDb" id="3218-PP1S24_275V6.1"/>
<evidence type="ECO:0000259" key="1">
    <source>
        <dbReference type="PROSITE" id="PS50181"/>
    </source>
</evidence>
<accession>A0A2K1K2E0</accession>